<dbReference type="Gene3D" id="2.40.50.100">
    <property type="match status" value="1"/>
</dbReference>
<feature type="domain" description="Multidrug resistance protein MdtA-like C-terminal permuted SH3" evidence="7">
    <location>
        <begin position="278"/>
        <end position="333"/>
    </location>
</feature>
<dbReference type="NCBIfam" id="TIGR01730">
    <property type="entry name" value="RND_mfp"/>
    <property type="match status" value="1"/>
</dbReference>
<gene>
    <name evidence="8" type="ORF">D1614_13410</name>
</gene>
<dbReference type="Proteomes" id="UP000265926">
    <property type="component" value="Unassembled WGS sequence"/>
</dbReference>
<sequence length="357" mass="39457">MKFKRFFLFMVAATLAFAGCKSSTGETPQAETIKNVKVETISDGVVQNAMTLNGKIKEKSLTALSFRVGGPLAKLNVKQGDYVRAGQVIAEIDQRDYQLQLATTKAQLEQIEGEYQRYKQLIEQKKIPENTFEKIKSGYLMTKTAFENAQNQLLDTELKAPFSGYIYEKFVENYQTVGAGTPIVSIIDNSHLEVVVSVSESQLNRVKSDKKSYVNVANAGIHQLPVQLLSVSEKAMQDGLYEVKFSFENKNELKVAPGMTAEVHIFCQTDANQLSVAQTAIFHEKTSTYVWVYNPSNSKVEKRSVKIDLDGTQGRVNVASGLNIGEQVVTAGVHYLVEGQKVKPLKTPSVTNIGGLL</sequence>
<evidence type="ECO:0000256" key="3">
    <source>
        <dbReference type="ARBA" id="ARBA00022448"/>
    </source>
</evidence>
<evidence type="ECO:0000256" key="2">
    <source>
        <dbReference type="ARBA" id="ARBA00009477"/>
    </source>
</evidence>
<dbReference type="Pfam" id="PF25917">
    <property type="entry name" value="BSH_RND"/>
    <property type="match status" value="1"/>
</dbReference>
<organism evidence="8 9">
    <name type="scientific">Maribellus luteus</name>
    <dbReference type="NCBI Taxonomy" id="2305463"/>
    <lineage>
        <taxon>Bacteria</taxon>
        <taxon>Pseudomonadati</taxon>
        <taxon>Bacteroidota</taxon>
        <taxon>Bacteroidia</taxon>
        <taxon>Marinilabiliales</taxon>
        <taxon>Prolixibacteraceae</taxon>
        <taxon>Maribellus</taxon>
    </lineage>
</organism>
<dbReference type="PROSITE" id="PS51257">
    <property type="entry name" value="PROKAR_LIPOPROTEIN"/>
    <property type="match status" value="1"/>
</dbReference>
<evidence type="ECO:0000256" key="4">
    <source>
        <dbReference type="SAM" id="Coils"/>
    </source>
</evidence>
<dbReference type="PANTHER" id="PTHR30469">
    <property type="entry name" value="MULTIDRUG RESISTANCE PROTEIN MDTA"/>
    <property type="match status" value="1"/>
</dbReference>
<dbReference type="InterPro" id="IPR058627">
    <property type="entry name" value="MdtA-like_C"/>
</dbReference>
<comment type="similarity">
    <text evidence="2">Belongs to the membrane fusion protein (MFP) (TC 8.A.1) family.</text>
</comment>
<feature type="domain" description="Multidrug resistance protein MdtA-like barrel-sandwich hybrid" evidence="6">
    <location>
        <begin position="67"/>
        <end position="186"/>
    </location>
</feature>
<evidence type="ECO:0000259" key="6">
    <source>
        <dbReference type="Pfam" id="PF25917"/>
    </source>
</evidence>
<dbReference type="GO" id="GO:0015562">
    <property type="term" value="F:efflux transmembrane transporter activity"/>
    <property type="evidence" value="ECO:0007669"/>
    <property type="project" value="TreeGrafter"/>
</dbReference>
<comment type="caution">
    <text evidence="8">The sequence shown here is derived from an EMBL/GenBank/DDBJ whole genome shotgun (WGS) entry which is preliminary data.</text>
</comment>
<keyword evidence="4" id="KW-0175">Coiled coil</keyword>
<keyword evidence="3" id="KW-0813">Transport</keyword>
<dbReference type="InterPro" id="IPR058625">
    <property type="entry name" value="MdtA-like_BSH"/>
</dbReference>
<evidence type="ECO:0000256" key="5">
    <source>
        <dbReference type="SAM" id="SignalP"/>
    </source>
</evidence>
<dbReference type="EMBL" id="QWGR01000007">
    <property type="protein sequence ID" value="RIJ47580.1"/>
    <property type="molecule type" value="Genomic_DNA"/>
</dbReference>
<keyword evidence="9" id="KW-1185">Reference proteome</keyword>
<dbReference type="OrthoDB" id="9784685at2"/>
<dbReference type="SUPFAM" id="SSF111369">
    <property type="entry name" value="HlyD-like secretion proteins"/>
    <property type="match status" value="1"/>
</dbReference>
<feature type="chain" id="PRO_5017333629" evidence="5">
    <location>
        <begin position="19"/>
        <end position="357"/>
    </location>
</feature>
<dbReference type="AlphaFoldDB" id="A0A399SUD3"/>
<evidence type="ECO:0000313" key="8">
    <source>
        <dbReference type="EMBL" id="RIJ47580.1"/>
    </source>
</evidence>
<dbReference type="PANTHER" id="PTHR30469:SF20">
    <property type="entry name" value="EFFLUX RND TRANSPORTER PERIPLASMIC ADAPTOR SUBUNIT"/>
    <property type="match status" value="1"/>
</dbReference>
<feature type="coiled-coil region" evidence="4">
    <location>
        <begin position="94"/>
        <end position="121"/>
    </location>
</feature>
<feature type="signal peptide" evidence="5">
    <location>
        <begin position="1"/>
        <end position="18"/>
    </location>
</feature>
<keyword evidence="5" id="KW-0732">Signal</keyword>
<name>A0A399SUD3_9BACT</name>
<evidence type="ECO:0000256" key="1">
    <source>
        <dbReference type="ARBA" id="ARBA00004196"/>
    </source>
</evidence>
<proteinExistence type="inferred from homology"/>
<reference evidence="8 9" key="1">
    <citation type="submission" date="2018-08" db="EMBL/GenBank/DDBJ databases">
        <title>Pallidiluteibacterium maritimus gen. nov., sp. nov., isolated from coastal sediment.</title>
        <authorList>
            <person name="Zhou L.Y."/>
        </authorList>
    </citation>
    <scope>NUCLEOTIDE SEQUENCE [LARGE SCALE GENOMIC DNA]</scope>
    <source>
        <strain evidence="8 9">XSD2</strain>
    </source>
</reference>
<evidence type="ECO:0000313" key="9">
    <source>
        <dbReference type="Proteomes" id="UP000265926"/>
    </source>
</evidence>
<dbReference type="RefSeq" id="WP_119438466.1">
    <property type="nucleotide sequence ID" value="NZ_QWGR01000007.1"/>
</dbReference>
<dbReference type="Gene3D" id="1.10.287.470">
    <property type="entry name" value="Helix hairpin bin"/>
    <property type="match status" value="1"/>
</dbReference>
<dbReference type="Gene3D" id="2.40.420.20">
    <property type="match status" value="1"/>
</dbReference>
<protein>
    <submittedName>
        <fullName evidence="8">Efflux RND transporter periplasmic adaptor subunit</fullName>
    </submittedName>
</protein>
<accession>A0A399SUD3</accession>
<dbReference type="InterPro" id="IPR006143">
    <property type="entry name" value="RND_pump_MFP"/>
</dbReference>
<comment type="subcellular location">
    <subcellularLocation>
        <location evidence="1">Cell envelope</location>
    </subcellularLocation>
</comment>
<dbReference type="Pfam" id="PF25967">
    <property type="entry name" value="RND-MFP_C"/>
    <property type="match status" value="1"/>
</dbReference>
<evidence type="ECO:0000259" key="7">
    <source>
        <dbReference type="Pfam" id="PF25967"/>
    </source>
</evidence>
<dbReference type="GO" id="GO:1990281">
    <property type="term" value="C:efflux pump complex"/>
    <property type="evidence" value="ECO:0007669"/>
    <property type="project" value="TreeGrafter"/>
</dbReference>